<organism evidence="2 3">
    <name type="scientific">Halorubrum californiense DSM 19288</name>
    <dbReference type="NCBI Taxonomy" id="1227465"/>
    <lineage>
        <taxon>Archaea</taxon>
        <taxon>Methanobacteriati</taxon>
        <taxon>Methanobacteriota</taxon>
        <taxon>Stenosarchaea group</taxon>
        <taxon>Halobacteria</taxon>
        <taxon>Halobacteriales</taxon>
        <taxon>Haloferacaceae</taxon>
        <taxon>Halorubrum</taxon>
    </lineage>
</organism>
<dbReference type="AlphaFoldDB" id="M0EE90"/>
<dbReference type="Proteomes" id="UP000011586">
    <property type="component" value="Unassembled WGS sequence"/>
</dbReference>
<dbReference type="RefSeq" id="WP_008441559.1">
    <property type="nucleotide sequence ID" value="NZ_AOJK01000024.1"/>
</dbReference>
<reference evidence="2 3" key="1">
    <citation type="journal article" date="2014" name="PLoS Genet.">
        <title>Phylogenetically driven sequencing of extremely halophilic archaea reveals strategies for static and dynamic osmo-response.</title>
        <authorList>
            <person name="Becker E.A."/>
            <person name="Seitzer P.M."/>
            <person name="Tritt A."/>
            <person name="Larsen D."/>
            <person name="Krusor M."/>
            <person name="Yao A.I."/>
            <person name="Wu D."/>
            <person name="Madern D."/>
            <person name="Eisen J.A."/>
            <person name="Darling A.E."/>
            <person name="Facciotti M.T."/>
        </authorList>
    </citation>
    <scope>NUCLEOTIDE SEQUENCE [LARGE SCALE GENOMIC DNA]</scope>
    <source>
        <strain evidence="2 3">DSM 19288</strain>
    </source>
</reference>
<dbReference type="Gene3D" id="1.10.10.10">
    <property type="entry name" value="Winged helix-like DNA-binding domain superfamily/Winged helix DNA-binding domain"/>
    <property type="match status" value="1"/>
</dbReference>
<feature type="region of interest" description="Disordered" evidence="1">
    <location>
        <begin position="161"/>
        <end position="180"/>
    </location>
</feature>
<evidence type="ECO:0000313" key="3">
    <source>
        <dbReference type="Proteomes" id="UP000011586"/>
    </source>
</evidence>
<evidence type="ECO:0000256" key="1">
    <source>
        <dbReference type="SAM" id="MobiDB-lite"/>
    </source>
</evidence>
<protein>
    <submittedName>
        <fullName evidence="2">Uncharacterized protein</fullName>
    </submittedName>
</protein>
<evidence type="ECO:0000313" key="2">
    <source>
        <dbReference type="EMBL" id="ELZ46101.1"/>
    </source>
</evidence>
<dbReference type="InterPro" id="IPR016032">
    <property type="entry name" value="Sig_transdc_resp-reg_C-effctor"/>
</dbReference>
<name>M0EE90_9EURY</name>
<dbReference type="GO" id="GO:0003677">
    <property type="term" value="F:DNA binding"/>
    <property type="evidence" value="ECO:0007669"/>
    <property type="project" value="InterPro"/>
</dbReference>
<dbReference type="OrthoDB" id="331507at2157"/>
<dbReference type="EMBL" id="AOJK01000024">
    <property type="protein sequence ID" value="ELZ46101.1"/>
    <property type="molecule type" value="Genomic_DNA"/>
</dbReference>
<dbReference type="SUPFAM" id="SSF46894">
    <property type="entry name" value="C-terminal effector domain of the bipartite response regulators"/>
    <property type="match status" value="1"/>
</dbReference>
<dbReference type="InterPro" id="IPR036388">
    <property type="entry name" value="WH-like_DNA-bd_sf"/>
</dbReference>
<keyword evidence="3" id="KW-1185">Reference proteome</keyword>
<comment type="caution">
    <text evidence="2">The sequence shown here is derived from an EMBL/GenBank/DDBJ whole genome shotgun (WGS) entry which is preliminary data.</text>
</comment>
<proteinExistence type="predicted"/>
<feature type="compositionally biased region" description="Polar residues" evidence="1">
    <location>
        <begin position="167"/>
        <end position="180"/>
    </location>
</feature>
<gene>
    <name evidence="2" type="ORF">C463_04911</name>
</gene>
<accession>M0EE90</accession>
<sequence length="180" mass="20152">MTENEEPEFPSFIPDQQAVFIGWIADEESEMNGMPAYYIHWRGGLFVGTYNEQDERFSPRYSPGTEGGAMSEQVHKFKTSTPNVELSRTGRALHNAWALHDSDMIGIQQAHVLALHRANFTRSEIAQILNIEPSTVDSHRYDATGKADAAKTFVARVKQIEEKGDSDITQNSDETAPNAH</sequence>
<dbReference type="GO" id="GO:0006355">
    <property type="term" value="P:regulation of DNA-templated transcription"/>
    <property type="evidence" value="ECO:0007669"/>
    <property type="project" value="InterPro"/>
</dbReference>